<name>A0ACD3AEP2_9AGAR</name>
<reference evidence="1 2" key="1">
    <citation type="journal article" date="2019" name="Nat. Ecol. Evol.">
        <title>Megaphylogeny resolves global patterns of mushroom evolution.</title>
        <authorList>
            <person name="Varga T."/>
            <person name="Krizsan K."/>
            <person name="Foldi C."/>
            <person name="Dima B."/>
            <person name="Sanchez-Garcia M."/>
            <person name="Sanchez-Ramirez S."/>
            <person name="Szollosi G.J."/>
            <person name="Szarkandi J.G."/>
            <person name="Papp V."/>
            <person name="Albert L."/>
            <person name="Andreopoulos W."/>
            <person name="Angelini C."/>
            <person name="Antonin V."/>
            <person name="Barry K.W."/>
            <person name="Bougher N.L."/>
            <person name="Buchanan P."/>
            <person name="Buyck B."/>
            <person name="Bense V."/>
            <person name="Catcheside P."/>
            <person name="Chovatia M."/>
            <person name="Cooper J."/>
            <person name="Damon W."/>
            <person name="Desjardin D."/>
            <person name="Finy P."/>
            <person name="Geml J."/>
            <person name="Haridas S."/>
            <person name="Hughes K."/>
            <person name="Justo A."/>
            <person name="Karasinski D."/>
            <person name="Kautmanova I."/>
            <person name="Kiss B."/>
            <person name="Kocsube S."/>
            <person name="Kotiranta H."/>
            <person name="LaButti K.M."/>
            <person name="Lechner B.E."/>
            <person name="Liimatainen K."/>
            <person name="Lipzen A."/>
            <person name="Lukacs Z."/>
            <person name="Mihaltcheva S."/>
            <person name="Morgado L.N."/>
            <person name="Niskanen T."/>
            <person name="Noordeloos M.E."/>
            <person name="Ohm R.A."/>
            <person name="Ortiz-Santana B."/>
            <person name="Ovrebo C."/>
            <person name="Racz N."/>
            <person name="Riley R."/>
            <person name="Savchenko A."/>
            <person name="Shiryaev A."/>
            <person name="Soop K."/>
            <person name="Spirin V."/>
            <person name="Szebenyi C."/>
            <person name="Tomsovsky M."/>
            <person name="Tulloss R.E."/>
            <person name="Uehling J."/>
            <person name="Grigoriev I.V."/>
            <person name="Vagvolgyi C."/>
            <person name="Papp T."/>
            <person name="Martin F.M."/>
            <person name="Miettinen O."/>
            <person name="Hibbett D.S."/>
            <person name="Nagy L.G."/>
        </authorList>
    </citation>
    <scope>NUCLEOTIDE SEQUENCE [LARGE SCALE GENOMIC DNA]</scope>
    <source>
        <strain evidence="1 2">NL-1719</strain>
    </source>
</reference>
<keyword evidence="2" id="KW-1185">Reference proteome</keyword>
<dbReference type="EMBL" id="ML208491">
    <property type="protein sequence ID" value="TFK64062.1"/>
    <property type="molecule type" value="Genomic_DNA"/>
</dbReference>
<evidence type="ECO:0000313" key="1">
    <source>
        <dbReference type="EMBL" id="TFK64062.1"/>
    </source>
</evidence>
<accession>A0ACD3AEP2</accession>
<proteinExistence type="predicted"/>
<sequence>HSQARNVVERIFGVFKRRFGLLTAVAEYPEKAQAKFIPALAVLHNFLRIHDPSDLPAINSTIPIYDNVDDNTTFTITARERKRAAARRDIIAKAMWTDYQATLRARGMLQE</sequence>
<dbReference type="Proteomes" id="UP000308600">
    <property type="component" value="Unassembled WGS sequence"/>
</dbReference>
<evidence type="ECO:0000313" key="2">
    <source>
        <dbReference type="Proteomes" id="UP000308600"/>
    </source>
</evidence>
<protein>
    <submittedName>
        <fullName evidence="1">Uncharacterized protein</fullName>
    </submittedName>
</protein>
<feature type="non-terminal residue" evidence="1">
    <location>
        <position position="1"/>
    </location>
</feature>
<gene>
    <name evidence="1" type="ORF">BDN72DRAFT_775105</name>
</gene>
<organism evidence="1 2">
    <name type="scientific">Pluteus cervinus</name>
    <dbReference type="NCBI Taxonomy" id="181527"/>
    <lineage>
        <taxon>Eukaryota</taxon>
        <taxon>Fungi</taxon>
        <taxon>Dikarya</taxon>
        <taxon>Basidiomycota</taxon>
        <taxon>Agaricomycotina</taxon>
        <taxon>Agaricomycetes</taxon>
        <taxon>Agaricomycetidae</taxon>
        <taxon>Agaricales</taxon>
        <taxon>Pluteineae</taxon>
        <taxon>Pluteaceae</taxon>
        <taxon>Pluteus</taxon>
    </lineage>
</organism>